<organism evidence="6 7">
    <name type="scientific">Methanofollis liminatans DSM 4140</name>
    <dbReference type="NCBI Taxonomy" id="28892"/>
    <lineage>
        <taxon>Archaea</taxon>
        <taxon>Methanobacteriati</taxon>
        <taxon>Methanobacteriota</taxon>
        <taxon>Stenosarchaea group</taxon>
        <taxon>Methanomicrobia</taxon>
        <taxon>Methanomicrobiales</taxon>
        <taxon>Methanomicrobiaceae</taxon>
        <taxon>Methanofollis</taxon>
    </lineage>
</organism>
<proteinExistence type="inferred from homology"/>
<keyword evidence="6" id="KW-0969">Cilium</keyword>
<feature type="transmembrane region" description="Helical" evidence="5">
    <location>
        <begin position="12"/>
        <end position="34"/>
    </location>
</feature>
<evidence type="ECO:0000256" key="4">
    <source>
        <dbReference type="RuleBase" id="RU361282"/>
    </source>
</evidence>
<protein>
    <recommendedName>
        <fullName evidence="4">Flagellin</fullName>
    </recommendedName>
</protein>
<evidence type="ECO:0000256" key="1">
    <source>
        <dbReference type="ARBA" id="ARBA00004618"/>
    </source>
</evidence>
<dbReference type="OrthoDB" id="111617at2157"/>
<keyword evidence="5" id="KW-0472">Membrane</keyword>
<gene>
    <name evidence="6" type="ORF">Metli_1233</name>
</gene>
<dbReference type="GO" id="GO:0005198">
    <property type="term" value="F:structural molecule activity"/>
    <property type="evidence" value="ECO:0007669"/>
    <property type="project" value="InterPro"/>
</dbReference>
<dbReference type="Pfam" id="PF01917">
    <property type="entry name" value="Flagellin_arch-type"/>
    <property type="match status" value="1"/>
</dbReference>
<keyword evidence="6" id="KW-0282">Flagellum</keyword>
<sequence>MKFMKHEEAFTGLEAAIVLIAFVVVAAVFSYVMLGAGFFTSQKSQEVVHTSVDQASSSVEIRGDVFGRDAGSTPSEIEIVEFAVALTAGGTALDMNSSVLTFQKSDVAVTTLTHAYANDYVSSTSVLNETTGDNKWWIYQKVNGDNDRLIEGSELFIIRAQLGATNEVAANEQFNLEIRPATGAALGLKRTAPAQIDAVNVLY</sequence>
<accession>J0S9A0</accession>
<reference evidence="6 7" key="1">
    <citation type="submission" date="2011-08" db="EMBL/GenBank/DDBJ databases">
        <title>The complete genome of Methanofollis liminatans DSM 4140.</title>
        <authorList>
            <consortium name="US DOE Joint Genome Institute (JGI-PGF)"/>
            <person name="Lucas S."/>
            <person name="Han J."/>
            <person name="Lapidus A."/>
            <person name="Bruce D."/>
            <person name="Goodwin L."/>
            <person name="Pitluck S."/>
            <person name="Peters L."/>
            <person name="Kyrpides N."/>
            <person name="Mavromatis K."/>
            <person name="Ivanova N."/>
            <person name="Mikhailova N."/>
            <person name="Lu M."/>
            <person name="Detter J.C."/>
            <person name="Tapia R."/>
            <person name="Han C."/>
            <person name="Land M."/>
            <person name="Hauser L."/>
            <person name="Markowitz V."/>
            <person name="Cheng J.-F."/>
            <person name="Hugenholtz P."/>
            <person name="Woyke T."/>
            <person name="Wu D."/>
            <person name="Spring S."/>
            <person name="Schuler E."/>
            <person name="Brambilla E."/>
            <person name="Klenk H.-P."/>
            <person name="Eisen J.A."/>
        </authorList>
    </citation>
    <scope>NUCLEOTIDE SEQUENCE [LARGE SCALE GENOMIC DNA]</scope>
    <source>
        <strain evidence="6 7">DSM 4140</strain>
    </source>
</reference>
<dbReference type="GO" id="GO:0097588">
    <property type="term" value="P:archaeal or bacterial-type flagellum-dependent cell motility"/>
    <property type="evidence" value="ECO:0007669"/>
    <property type="project" value="InterPro"/>
</dbReference>
<dbReference type="AlphaFoldDB" id="J0S9A0"/>
<name>J0S9A0_9EURY</name>
<evidence type="ECO:0000256" key="2">
    <source>
        <dbReference type="ARBA" id="ARBA00010256"/>
    </source>
</evidence>
<keyword evidence="5" id="KW-1133">Transmembrane helix</keyword>
<comment type="similarity">
    <text evidence="2 4">Belongs to the archaeal flagellin family.</text>
</comment>
<evidence type="ECO:0000256" key="5">
    <source>
        <dbReference type="SAM" id="Phobius"/>
    </source>
</evidence>
<dbReference type="NCBIfam" id="TIGR02537">
    <property type="entry name" value="arch_flag_Nterm"/>
    <property type="match status" value="1"/>
</dbReference>
<dbReference type="RefSeq" id="WP_004038881.1">
    <property type="nucleotide sequence ID" value="NZ_CM001555.1"/>
</dbReference>
<dbReference type="GO" id="GO:0097589">
    <property type="term" value="C:archaeal-type flagellum"/>
    <property type="evidence" value="ECO:0007669"/>
    <property type="project" value="UniProtKB-SubCell"/>
</dbReference>
<dbReference type="EMBL" id="CM001555">
    <property type="protein sequence ID" value="EJG07189.1"/>
    <property type="molecule type" value="Genomic_DNA"/>
</dbReference>
<keyword evidence="3 4" id="KW-0974">Archaeal flagellum</keyword>
<comment type="function">
    <text evidence="4">Flagellin is the subunit protein which polymerizes to form the filaments of archaeal flagella.</text>
</comment>
<dbReference type="PANTHER" id="PTHR35903">
    <property type="entry name" value="FLAGELLIN B1"/>
    <property type="match status" value="1"/>
</dbReference>
<comment type="subcellular location">
    <subcellularLocation>
        <location evidence="1 4">Archaeal flagellum</location>
    </subcellularLocation>
</comment>
<evidence type="ECO:0000313" key="6">
    <source>
        <dbReference type="EMBL" id="EJG07189.1"/>
    </source>
</evidence>
<dbReference type="PANTHER" id="PTHR35903:SF1">
    <property type="entry name" value="FLAGELLIN B1"/>
    <property type="match status" value="1"/>
</dbReference>
<dbReference type="STRING" id="28892.Metli_1233"/>
<dbReference type="Proteomes" id="UP000005095">
    <property type="component" value="Chromosome"/>
</dbReference>
<dbReference type="InterPro" id="IPR013373">
    <property type="entry name" value="Flagellin/pilin_N_arc"/>
</dbReference>
<dbReference type="PATRIC" id="fig|28892.9.peg.1326"/>
<dbReference type="InterPro" id="IPR002774">
    <property type="entry name" value="Flagellin_arc-type"/>
</dbReference>
<keyword evidence="6" id="KW-0966">Cell projection</keyword>
<keyword evidence="7" id="KW-1185">Reference proteome</keyword>
<evidence type="ECO:0000313" key="7">
    <source>
        <dbReference type="Proteomes" id="UP000005095"/>
    </source>
</evidence>
<dbReference type="HOGENOM" id="CLU_084671_1_0_2"/>
<keyword evidence="5" id="KW-0812">Transmembrane</keyword>
<evidence type="ECO:0000256" key="3">
    <source>
        <dbReference type="ARBA" id="ARBA00022440"/>
    </source>
</evidence>